<comment type="caution">
    <text evidence="2">The sequence shown here is derived from an EMBL/GenBank/DDBJ whole genome shotgun (WGS) entry which is preliminary data.</text>
</comment>
<evidence type="ECO:0000313" key="2">
    <source>
        <dbReference type="EMBL" id="KAK7859186.1"/>
    </source>
</evidence>
<reference evidence="2" key="2">
    <citation type="journal article" date="2018" name="Sci. Data">
        <title>The draft genome sequence of cork oak.</title>
        <authorList>
            <person name="Ramos A.M."/>
            <person name="Usie A."/>
            <person name="Barbosa P."/>
            <person name="Barros P.M."/>
            <person name="Capote T."/>
            <person name="Chaves I."/>
            <person name="Simoes F."/>
            <person name="Abreu I."/>
            <person name="Carrasquinho I."/>
            <person name="Faro C."/>
            <person name="Guimaraes J.B."/>
            <person name="Mendonca D."/>
            <person name="Nobrega F."/>
            <person name="Rodrigues L."/>
            <person name="Saibo N.J.M."/>
            <person name="Varela M.C."/>
            <person name="Egas C."/>
            <person name="Matos J."/>
            <person name="Miguel C.M."/>
            <person name="Oliveira M.M."/>
            <person name="Ricardo C.P."/>
            <person name="Goncalves S."/>
        </authorList>
    </citation>
    <scope>NUCLEOTIDE SEQUENCE [LARGE SCALE GENOMIC DNA]</scope>
    <source>
        <strain evidence="2">HL8</strain>
    </source>
</reference>
<reference evidence="2" key="3">
    <citation type="submission" date="2023-07" db="EMBL/GenBank/DDBJ databases">
        <title>An improved reference 1 genome and first organelle genomes of Quercus suber.</title>
        <authorList>
            <consortium name="Genosuber Consortium"/>
            <person name="Usie A."/>
            <person name="Serra O."/>
            <person name="Barros P."/>
        </authorList>
    </citation>
    <scope>NUCLEOTIDE SEQUENCE</scope>
    <source>
        <strain evidence="2">HL8</strain>
        <tissue evidence="2">Leaves</tissue>
    </source>
</reference>
<proteinExistence type="predicted"/>
<feature type="domain" description="Aminotransferase-like plant mobile" evidence="1">
    <location>
        <begin position="3"/>
        <end position="69"/>
    </location>
</feature>
<dbReference type="Pfam" id="PF10536">
    <property type="entry name" value="PMD"/>
    <property type="match status" value="1"/>
</dbReference>
<reference evidence="2" key="1">
    <citation type="submission" date="2017-12" db="EMBL/GenBank/DDBJ databases">
        <authorList>
            <person name="Barbosa P."/>
            <person name="Usie A."/>
            <person name="Ramos A.M."/>
        </authorList>
    </citation>
    <scope>NUCLEOTIDE SEQUENCE</scope>
    <source>
        <strain evidence="2">HL8</strain>
        <tissue evidence="2">Leaves</tissue>
    </source>
</reference>
<dbReference type="EMBL" id="PKMF04000014">
    <property type="protein sequence ID" value="KAK7859186.1"/>
    <property type="molecule type" value="Genomic_DNA"/>
</dbReference>
<evidence type="ECO:0000259" key="1">
    <source>
        <dbReference type="Pfam" id="PF10536"/>
    </source>
</evidence>
<dbReference type="AlphaFoldDB" id="A0AAW0M6V0"/>
<accession>A0AAW0M6V0</accession>
<organism evidence="2">
    <name type="scientific">Quercus suber</name>
    <name type="common">Cork oak</name>
    <dbReference type="NCBI Taxonomy" id="58331"/>
    <lineage>
        <taxon>Eukaryota</taxon>
        <taxon>Viridiplantae</taxon>
        <taxon>Streptophyta</taxon>
        <taxon>Embryophyta</taxon>
        <taxon>Tracheophyta</taxon>
        <taxon>Spermatophyta</taxon>
        <taxon>Magnoliopsida</taxon>
        <taxon>eudicotyledons</taxon>
        <taxon>Gunneridae</taxon>
        <taxon>Pentapetalae</taxon>
        <taxon>rosids</taxon>
        <taxon>fabids</taxon>
        <taxon>Fagales</taxon>
        <taxon>Fagaceae</taxon>
        <taxon>Quercus</taxon>
    </lineage>
</organism>
<dbReference type="InterPro" id="IPR019557">
    <property type="entry name" value="AminoTfrase-like_pln_mobile"/>
</dbReference>
<sequence>MSKLELVRLALDSARESFQWRPYTKVNGEKEEWIPVGHNLDEEFESFARCLRPSELVGIDCIKQYLPHREGPLPHKDRLRYQPLDIYPAPLHRC</sequence>
<gene>
    <name evidence="2" type="ORF">CFP56_007754</name>
</gene>
<name>A0AAW0M6V0_QUESU</name>
<protein>
    <recommendedName>
        <fullName evidence="1">Aminotransferase-like plant mobile domain-containing protein</fullName>
    </recommendedName>
</protein>